<reference evidence="6 8" key="1">
    <citation type="submission" date="2016-10" db="EMBL/GenBank/DDBJ databases">
        <authorList>
            <person name="Varghese N."/>
            <person name="Submissions S."/>
        </authorList>
    </citation>
    <scope>NUCLEOTIDE SEQUENCE [LARGE SCALE GENOMIC DNA]</scope>
    <source>
        <strain evidence="6 8">NLAE-zl-C224</strain>
    </source>
</reference>
<dbReference type="Proteomes" id="UP000528432">
    <property type="component" value="Unassembled WGS sequence"/>
</dbReference>
<dbReference type="GeneID" id="70577680"/>
<proteinExistence type="predicted"/>
<dbReference type="OrthoDB" id="9784774at2"/>
<evidence type="ECO:0000313" key="6">
    <source>
        <dbReference type="EMBL" id="SDK96880.1"/>
    </source>
</evidence>
<feature type="domain" description="HIT" evidence="4">
    <location>
        <begin position="5"/>
        <end position="114"/>
    </location>
</feature>
<dbReference type="InterPro" id="IPR036265">
    <property type="entry name" value="HIT-like_sf"/>
</dbReference>
<dbReference type="Proteomes" id="UP000198811">
    <property type="component" value="Unassembled WGS sequence"/>
</dbReference>
<dbReference type="InterPro" id="IPR011146">
    <property type="entry name" value="HIT-like"/>
</dbReference>
<dbReference type="PRINTS" id="PR00332">
    <property type="entry name" value="HISTRIAD"/>
</dbReference>
<organism evidence="7 9">
    <name type="scientific">Clostridium cochlearium</name>
    <dbReference type="NCBI Taxonomy" id="1494"/>
    <lineage>
        <taxon>Bacteria</taxon>
        <taxon>Bacillati</taxon>
        <taxon>Bacillota</taxon>
        <taxon>Clostridia</taxon>
        <taxon>Eubacteriales</taxon>
        <taxon>Clostridiaceae</taxon>
        <taxon>Clostridium</taxon>
    </lineage>
</organism>
<evidence type="ECO:0000313" key="7">
    <source>
        <dbReference type="EMBL" id="SQB33909.1"/>
    </source>
</evidence>
<sequence>MENCIFCKIIKGEIPSEKVYEDELILAFKDISPAAPAHVLVVPKKHIKSLNELSKEDSAIIAHIYIKVKELAKKLDIDKKGYRVVTNCGEQGGQTVDHIHFHLLGGRNLQWPPG</sequence>
<dbReference type="SUPFAM" id="SSF54197">
    <property type="entry name" value="HIT-like"/>
    <property type="match status" value="1"/>
</dbReference>
<dbReference type="RefSeq" id="WP_089863915.1">
    <property type="nucleotide sequence ID" value="NZ_FNGL01000003.1"/>
</dbReference>
<gene>
    <name evidence="5" type="ORF">HMJ28_04850</name>
    <name evidence="7" type="ORF">NCTC13028_00786</name>
    <name evidence="6" type="ORF">SAMN05216497_103126</name>
</gene>
<dbReference type="EMBL" id="FNGL01000003">
    <property type="protein sequence ID" value="SDK96880.1"/>
    <property type="molecule type" value="Genomic_DNA"/>
</dbReference>
<dbReference type="AlphaFoldDB" id="A0A240AN53"/>
<dbReference type="EMBL" id="JABFIF010000006">
    <property type="protein sequence ID" value="NOH15725.1"/>
    <property type="molecule type" value="Genomic_DNA"/>
</dbReference>
<accession>A0A240AN53</accession>
<dbReference type="PROSITE" id="PS00892">
    <property type="entry name" value="HIT_1"/>
    <property type="match status" value="1"/>
</dbReference>
<dbReference type="GO" id="GO:0003824">
    <property type="term" value="F:catalytic activity"/>
    <property type="evidence" value="ECO:0007669"/>
    <property type="project" value="InterPro"/>
</dbReference>
<name>A0A240AN53_CLOCO</name>
<feature type="active site" description="Tele-AMP-histidine intermediate" evidence="1">
    <location>
        <position position="100"/>
    </location>
</feature>
<dbReference type="CDD" id="cd01276">
    <property type="entry name" value="PKCI_related"/>
    <property type="match status" value="1"/>
</dbReference>
<reference evidence="7 9" key="2">
    <citation type="submission" date="2018-06" db="EMBL/GenBank/DDBJ databases">
        <authorList>
            <consortium name="Pathogen Informatics"/>
            <person name="Doyle S."/>
        </authorList>
    </citation>
    <scope>NUCLEOTIDE SEQUENCE [LARGE SCALE GENOMIC DNA]</scope>
    <source>
        <strain evidence="7 9">NCTC13028</strain>
    </source>
</reference>
<evidence type="ECO:0000313" key="9">
    <source>
        <dbReference type="Proteomes" id="UP000250223"/>
    </source>
</evidence>
<dbReference type="PROSITE" id="PS51084">
    <property type="entry name" value="HIT_2"/>
    <property type="match status" value="1"/>
</dbReference>
<reference evidence="5 10" key="3">
    <citation type="submission" date="2020-05" db="EMBL/GenBank/DDBJ databases">
        <title>Draft genome sequence of Clostridium cochlearium strain AGROS13 isolated from a sheep dairy farm in New Zealand.</title>
        <authorList>
            <person name="Gupta T.B."/>
            <person name="Jauregui R."/>
            <person name="Risson A.N."/>
            <person name="Brightwell G."/>
            <person name="Maclean P."/>
        </authorList>
    </citation>
    <scope>NUCLEOTIDE SEQUENCE [LARGE SCALE GENOMIC DNA]</scope>
    <source>
        <strain evidence="5 10">AGROS13</strain>
    </source>
</reference>
<evidence type="ECO:0000256" key="1">
    <source>
        <dbReference type="PIRSR" id="PIRSR601310-1"/>
    </source>
</evidence>
<evidence type="ECO:0000313" key="10">
    <source>
        <dbReference type="Proteomes" id="UP000528432"/>
    </source>
</evidence>
<protein>
    <submittedName>
        <fullName evidence="6">Histidine triad (HIT) family protein</fullName>
    </submittedName>
    <submittedName>
        <fullName evidence="5">Histidine triad nucleotide-binding protein</fullName>
    </submittedName>
    <submittedName>
        <fullName evidence="7">Hit family protein</fullName>
    </submittedName>
</protein>
<dbReference type="PANTHER" id="PTHR23089">
    <property type="entry name" value="HISTIDINE TRIAD HIT PROTEIN"/>
    <property type="match status" value="1"/>
</dbReference>
<dbReference type="Proteomes" id="UP000250223">
    <property type="component" value="Unassembled WGS sequence"/>
</dbReference>
<keyword evidence="8" id="KW-1185">Reference proteome</keyword>
<dbReference type="InterPro" id="IPR001310">
    <property type="entry name" value="Histidine_triad_HIT"/>
</dbReference>
<evidence type="ECO:0000259" key="4">
    <source>
        <dbReference type="PROSITE" id="PS51084"/>
    </source>
</evidence>
<dbReference type="STRING" id="1494.SAMN05216497_103126"/>
<dbReference type="Pfam" id="PF11969">
    <property type="entry name" value="DcpS_C"/>
    <property type="match status" value="1"/>
</dbReference>
<evidence type="ECO:0000256" key="2">
    <source>
        <dbReference type="PIRSR" id="PIRSR601310-3"/>
    </source>
</evidence>
<dbReference type="EMBL" id="UAWC01000002">
    <property type="protein sequence ID" value="SQB33909.1"/>
    <property type="molecule type" value="Genomic_DNA"/>
</dbReference>
<dbReference type="InterPro" id="IPR019808">
    <property type="entry name" value="Histidine_triad_CS"/>
</dbReference>
<evidence type="ECO:0000256" key="3">
    <source>
        <dbReference type="PROSITE-ProRule" id="PRU00464"/>
    </source>
</evidence>
<evidence type="ECO:0000313" key="8">
    <source>
        <dbReference type="Proteomes" id="UP000198811"/>
    </source>
</evidence>
<dbReference type="Gene3D" id="3.30.428.10">
    <property type="entry name" value="HIT-like"/>
    <property type="match status" value="1"/>
</dbReference>
<feature type="short sequence motif" description="Histidine triad motif" evidence="2 3">
    <location>
        <begin position="98"/>
        <end position="102"/>
    </location>
</feature>
<evidence type="ECO:0000313" key="5">
    <source>
        <dbReference type="EMBL" id="NOH15725.1"/>
    </source>
</evidence>